<protein>
    <submittedName>
        <fullName evidence="1">Uncharacterized protein</fullName>
    </submittedName>
</protein>
<accession>M3GE99</accession>
<comment type="caution">
    <text evidence="1">The sequence shown here is derived from an EMBL/GenBank/DDBJ whole genome shotgun (WGS) entry which is preliminary data.</text>
</comment>
<gene>
    <name evidence="1" type="ORF">LEP1GSC188_4008</name>
</gene>
<dbReference type="AlphaFoldDB" id="M3GE99"/>
<dbReference type="EMBL" id="AHOR02000005">
    <property type="protein sequence ID" value="EMF84214.1"/>
    <property type="molecule type" value="Genomic_DNA"/>
</dbReference>
<organism evidence="1 2">
    <name type="scientific">Leptospira weilii serovar Topaz str. LT2116</name>
    <dbReference type="NCBI Taxonomy" id="1088540"/>
    <lineage>
        <taxon>Bacteria</taxon>
        <taxon>Pseudomonadati</taxon>
        <taxon>Spirochaetota</taxon>
        <taxon>Spirochaetia</taxon>
        <taxon>Leptospirales</taxon>
        <taxon>Leptospiraceae</taxon>
        <taxon>Leptospira</taxon>
    </lineage>
</organism>
<reference evidence="1 2" key="1">
    <citation type="submission" date="2013-01" db="EMBL/GenBank/DDBJ databases">
        <authorList>
            <person name="Harkins D.M."/>
            <person name="Durkin A.S."/>
            <person name="Brinkac L.M."/>
            <person name="Haft D.H."/>
            <person name="Selengut J.D."/>
            <person name="Sanka R."/>
            <person name="DePew J."/>
            <person name="Purushe J."/>
            <person name="Tulsiani S.M."/>
            <person name="Graham G.C."/>
            <person name="Burns M.-A."/>
            <person name="Dohnt M.F."/>
            <person name="Smythe L.D."/>
            <person name="McKay D.B."/>
            <person name="Craig S.B."/>
            <person name="Vinetz J.M."/>
            <person name="Sutton G.G."/>
            <person name="Nierman W.C."/>
            <person name="Fouts D.E."/>
        </authorList>
    </citation>
    <scope>NUCLEOTIDE SEQUENCE [LARGE SCALE GENOMIC DNA]</scope>
    <source>
        <strain evidence="1 2">LT2116</strain>
    </source>
</reference>
<sequence length="40" mass="5001">MNGILFYRVSENLSKDTFLLKKFKIYFILVILYLQKHHYY</sequence>
<proteinExistence type="predicted"/>
<evidence type="ECO:0000313" key="1">
    <source>
        <dbReference type="EMBL" id="EMF84214.1"/>
    </source>
</evidence>
<dbReference type="Proteomes" id="UP000011770">
    <property type="component" value="Unassembled WGS sequence"/>
</dbReference>
<name>M3GE99_9LEPT</name>
<evidence type="ECO:0000313" key="2">
    <source>
        <dbReference type="Proteomes" id="UP000011770"/>
    </source>
</evidence>